<dbReference type="PROSITE" id="PS52039">
    <property type="entry name" value="TOPO_IA_2"/>
    <property type="match status" value="1"/>
</dbReference>
<dbReference type="GO" id="GO:0006265">
    <property type="term" value="P:DNA topological change"/>
    <property type="evidence" value="ECO:0007669"/>
    <property type="project" value="InterPro"/>
</dbReference>
<dbReference type="EMBL" id="AJWY01006638">
    <property type="protein sequence ID" value="EKC66294.1"/>
    <property type="molecule type" value="Genomic_DNA"/>
</dbReference>
<protein>
    <submittedName>
        <fullName evidence="3">Protein containing DNA topoisomerase, type IA, central domain protein</fullName>
        <ecNumber evidence="3">5.99.1.3</ecNumber>
    </submittedName>
</protein>
<evidence type="ECO:0000256" key="1">
    <source>
        <dbReference type="ARBA" id="ARBA00023235"/>
    </source>
</evidence>
<dbReference type="GO" id="GO:0003916">
    <property type="term" value="F:DNA topoisomerase activity"/>
    <property type="evidence" value="ECO:0007669"/>
    <property type="project" value="InterPro"/>
</dbReference>
<organism evidence="3">
    <name type="scientific">human gut metagenome</name>
    <dbReference type="NCBI Taxonomy" id="408170"/>
    <lineage>
        <taxon>unclassified sequences</taxon>
        <taxon>metagenomes</taxon>
        <taxon>organismal metagenomes</taxon>
    </lineage>
</organism>
<dbReference type="InterPro" id="IPR013825">
    <property type="entry name" value="Topo_IA_cen_sub2"/>
</dbReference>
<evidence type="ECO:0000313" key="3">
    <source>
        <dbReference type="EMBL" id="EKC66294.1"/>
    </source>
</evidence>
<keyword evidence="1 3" id="KW-0413">Isomerase</keyword>
<dbReference type="GO" id="GO:0003677">
    <property type="term" value="F:DNA binding"/>
    <property type="evidence" value="ECO:0007669"/>
    <property type="project" value="InterPro"/>
</dbReference>
<dbReference type="SUPFAM" id="SSF56712">
    <property type="entry name" value="Prokaryotic type I DNA topoisomerase"/>
    <property type="match status" value="1"/>
</dbReference>
<dbReference type="Pfam" id="PF01131">
    <property type="entry name" value="Topoisom_bac"/>
    <property type="match status" value="1"/>
</dbReference>
<gene>
    <name evidence="3" type="ORF">LEA_09891</name>
</gene>
<dbReference type="Gene3D" id="1.10.460.10">
    <property type="entry name" value="Topoisomerase I, domain 2"/>
    <property type="match status" value="1"/>
</dbReference>
<dbReference type="AlphaFoldDB" id="K1TFM6"/>
<dbReference type="Gene3D" id="2.70.20.10">
    <property type="entry name" value="Topoisomerase I, domain 3"/>
    <property type="match status" value="1"/>
</dbReference>
<accession>K1TFM6</accession>
<proteinExistence type="predicted"/>
<feature type="domain" description="Topo IA-type catalytic" evidence="2">
    <location>
        <begin position="1"/>
        <end position="87"/>
    </location>
</feature>
<sequence length="87" mass="10045">MGTRYTVISVGRVMTCVLGMIVRREREIRQFVKMPFYRVLSSMVCGESTIEGEFRAVKGSAYFQSPKLYKENGFSHKEDAKELIEKL</sequence>
<dbReference type="InterPro" id="IPR013497">
    <property type="entry name" value="Topo_IA_cen"/>
</dbReference>
<feature type="non-terminal residue" evidence="3">
    <location>
        <position position="87"/>
    </location>
</feature>
<dbReference type="InterPro" id="IPR023405">
    <property type="entry name" value="Topo_IA_core_domain"/>
</dbReference>
<evidence type="ECO:0000259" key="2">
    <source>
        <dbReference type="PROSITE" id="PS52039"/>
    </source>
</evidence>
<dbReference type="EC" id="5.99.1.3" evidence="3"/>
<comment type="caution">
    <text evidence="3">The sequence shown here is derived from an EMBL/GenBank/DDBJ whole genome shotgun (WGS) entry which is preliminary data.</text>
</comment>
<reference evidence="3" key="1">
    <citation type="journal article" date="2013" name="Environ. Microbiol.">
        <title>Microbiota from the distal guts of lean and obese adolescents exhibit partial functional redundancy besides clear differences in community structure.</title>
        <authorList>
            <person name="Ferrer M."/>
            <person name="Ruiz A."/>
            <person name="Lanza F."/>
            <person name="Haange S.B."/>
            <person name="Oberbach A."/>
            <person name="Till H."/>
            <person name="Bargiela R."/>
            <person name="Campoy C."/>
            <person name="Segura M.T."/>
            <person name="Richter M."/>
            <person name="von Bergen M."/>
            <person name="Seifert J."/>
            <person name="Suarez A."/>
        </authorList>
    </citation>
    <scope>NUCLEOTIDE SEQUENCE</scope>
</reference>
<dbReference type="InterPro" id="IPR013824">
    <property type="entry name" value="Topo_IA_cen_sub1"/>
</dbReference>
<name>K1TFM6_9ZZZZ</name>